<accession>A0ABT0UNM0</accession>
<evidence type="ECO:0000256" key="4">
    <source>
        <dbReference type="ARBA" id="ARBA00023125"/>
    </source>
</evidence>
<evidence type="ECO:0000256" key="2">
    <source>
        <dbReference type="ARBA" id="ARBA00023015"/>
    </source>
</evidence>
<dbReference type="PANTHER" id="PTHR43133">
    <property type="entry name" value="RNA POLYMERASE ECF-TYPE SIGMA FACTO"/>
    <property type="match status" value="1"/>
</dbReference>
<keyword evidence="4" id="KW-0238">DNA-binding</keyword>
<dbReference type="InterPro" id="IPR036388">
    <property type="entry name" value="WH-like_DNA-bd_sf"/>
</dbReference>
<dbReference type="Pfam" id="PF08281">
    <property type="entry name" value="Sigma70_r4_2"/>
    <property type="match status" value="1"/>
</dbReference>
<dbReference type="SUPFAM" id="SSF88659">
    <property type="entry name" value="Sigma3 and sigma4 domains of RNA polymerase sigma factors"/>
    <property type="match status" value="1"/>
</dbReference>
<dbReference type="Proteomes" id="UP001431429">
    <property type="component" value="Unassembled WGS sequence"/>
</dbReference>
<name>A0ABT0UNM0_9ACTN</name>
<comment type="caution">
    <text evidence="7">The sequence shown here is derived from an EMBL/GenBank/DDBJ whole genome shotgun (WGS) entry which is preliminary data.</text>
</comment>
<organism evidence="7 8">
    <name type="scientific">Streptomyces albipurpureus</name>
    <dbReference type="NCBI Taxonomy" id="2897419"/>
    <lineage>
        <taxon>Bacteria</taxon>
        <taxon>Bacillati</taxon>
        <taxon>Actinomycetota</taxon>
        <taxon>Actinomycetes</taxon>
        <taxon>Kitasatosporales</taxon>
        <taxon>Streptomycetaceae</taxon>
        <taxon>Streptomyces</taxon>
    </lineage>
</organism>
<keyword evidence="8" id="KW-1185">Reference proteome</keyword>
<feature type="domain" description="RNA polymerase sigma factor 70 region 4 type 2" evidence="6">
    <location>
        <begin position="125"/>
        <end position="175"/>
    </location>
</feature>
<dbReference type="InterPro" id="IPR013324">
    <property type="entry name" value="RNA_pol_sigma_r3/r4-like"/>
</dbReference>
<reference evidence="7" key="1">
    <citation type="submission" date="2022-06" db="EMBL/GenBank/DDBJ databases">
        <title>Genome public.</title>
        <authorList>
            <person name="Sun Q."/>
        </authorList>
    </citation>
    <scope>NUCLEOTIDE SEQUENCE</scope>
    <source>
        <strain evidence="7">CWNU-1</strain>
    </source>
</reference>
<dbReference type="InterPro" id="IPR039425">
    <property type="entry name" value="RNA_pol_sigma-70-like"/>
</dbReference>
<dbReference type="RefSeq" id="WP_250920266.1">
    <property type="nucleotide sequence ID" value="NZ_JAMQAW010000012.1"/>
</dbReference>
<evidence type="ECO:0000313" key="8">
    <source>
        <dbReference type="Proteomes" id="UP001431429"/>
    </source>
</evidence>
<keyword evidence="3" id="KW-0731">Sigma factor</keyword>
<keyword evidence="5" id="KW-0804">Transcription</keyword>
<dbReference type="PANTHER" id="PTHR43133:SF8">
    <property type="entry name" value="RNA POLYMERASE SIGMA FACTOR HI_1459-RELATED"/>
    <property type="match status" value="1"/>
</dbReference>
<dbReference type="EMBL" id="JAMQAW010000012">
    <property type="protein sequence ID" value="MCM2389926.1"/>
    <property type="molecule type" value="Genomic_DNA"/>
</dbReference>
<sequence length="187" mass="21566">MTDQPRHVPRFVPRSRTVTFGAFHEYHRKLWMRYAHVQVGSREAAERVVHKAFAQLRSTWDYALCQESVHSYAWTLLKEQVDTWLYERGLEPQLAEAAGFERAIRRLLIDELLDGFVVLAEEIGLYSAISELPERQQDVIVLRYVLACTDEKTADFLGIETSTVRSNIRHARAALASKLNIPLNGKR</sequence>
<dbReference type="Gene3D" id="1.10.10.10">
    <property type="entry name" value="Winged helix-like DNA-binding domain superfamily/Winged helix DNA-binding domain"/>
    <property type="match status" value="1"/>
</dbReference>
<evidence type="ECO:0000256" key="3">
    <source>
        <dbReference type="ARBA" id="ARBA00023082"/>
    </source>
</evidence>
<dbReference type="CDD" id="cd06171">
    <property type="entry name" value="Sigma70_r4"/>
    <property type="match status" value="1"/>
</dbReference>
<gene>
    <name evidence="7" type="ORF">NBG84_16785</name>
</gene>
<evidence type="ECO:0000259" key="6">
    <source>
        <dbReference type="Pfam" id="PF08281"/>
    </source>
</evidence>
<evidence type="ECO:0000313" key="7">
    <source>
        <dbReference type="EMBL" id="MCM2389926.1"/>
    </source>
</evidence>
<keyword evidence="2" id="KW-0805">Transcription regulation</keyword>
<evidence type="ECO:0000256" key="1">
    <source>
        <dbReference type="ARBA" id="ARBA00010641"/>
    </source>
</evidence>
<evidence type="ECO:0000256" key="5">
    <source>
        <dbReference type="ARBA" id="ARBA00023163"/>
    </source>
</evidence>
<proteinExistence type="inferred from homology"/>
<comment type="similarity">
    <text evidence="1">Belongs to the sigma-70 factor family. ECF subfamily.</text>
</comment>
<dbReference type="InterPro" id="IPR013249">
    <property type="entry name" value="RNA_pol_sigma70_r4_t2"/>
</dbReference>
<protein>
    <submittedName>
        <fullName evidence="7">Sigma-70 family RNA polymerase sigma factor</fullName>
    </submittedName>
</protein>